<feature type="transmembrane region" description="Helical" evidence="1">
    <location>
        <begin position="112"/>
        <end position="133"/>
    </location>
</feature>
<name>A0A8X6KGK4_9ARAC</name>
<proteinExistence type="predicted"/>
<dbReference type="Proteomes" id="UP000886998">
    <property type="component" value="Unassembled WGS sequence"/>
</dbReference>
<reference evidence="2" key="1">
    <citation type="submission" date="2020-08" db="EMBL/GenBank/DDBJ databases">
        <title>Multicomponent nature underlies the extraordinary mechanical properties of spider dragline silk.</title>
        <authorList>
            <person name="Kono N."/>
            <person name="Nakamura H."/>
            <person name="Mori M."/>
            <person name="Yoshida Y."/>
            <person name="Ohtoshi R."/>
            <person name="Malay A.D."/>
            <person name="Moran D.A.P."/>
            <person name="Tomita M."/>
            <person name="Numata K."/>
            <person name="Arakawa K."/>
        </authorList>
    </citation>
    <scope>NUCLEOTIDE SEQUENCE</scope>
</reference>
<comment type="caution">
    <text evidence="2">The sequence shown here is derived from an EMBL/GenBank/DDBJ whole genome shotgun (WGS) entry which is preliminary data.</text>
</comment>
<keyword evidence="3" id="KW-1185">Reference proteome</keyword>
<dbReference type="OrthoDB" id="6421848at2759"/>
<accession>A0A8X6KGK4</accession>
<evidence type="ECO:0000256" key="1">
    <source>
        <dbReference type="SAM" id="Phobius"/>
    </source>
</evidence>
<evidence type="ECO:0000313" key="2">
    <source>
        <dbReference type="EMBL" id="GFS47480.1"/>
    </source>
</evidence>
<keyword evidence="1" id="KW-1133">Transmembrane helix</keyword>
<dbReference type="AlphaFoldDB" id="A0A8X6KGK4"/>
<organism evidence="2 3">
    <name type="scientific">Trichonephila inaurata madagascariensis</name>
    <dbReference type="NCBI Taxonomy" id="2747483"/>
    <lineage>
        <taxon>Eukaryota</taxon>
        <taxon>Metazoa</taxon>
        <taxon>Ecdysozoa</taxon>
        <taxon>Arthropoda</taxon>
        <taxon>Chelicerata</taxon>
        <taxon>Arachnida</taxon>
        <taxon>Araneae</taxon>
        <taxon>Araneomorphae</taxon>
        <taxon>Entelegynae</taxon>
        <taxon>Araneoidea</taxon>
        <taxon>Nephilidae</taxon>
        <taxon>Trichonephila</taxon>
        <taxon>Trichonephila inaurata</taxon>
    </lineage>
</organism>
<keyword evidence="1" id="KW-0812">Transmembrane</keyword>
<protein>
    <submittedName>
        <fullName evidence="2">Uncharacterized protein</fullName>
    </submittedName>
</protein>
<keyword evidence="1" id="KW-0472">Membrane</keyword>
<evidence type="ECO:0000313" key="3">
    <source>
        <dbReference type="Proteomes" id="UP000886998"/>
    </source>
</evidence>
<sequence length="171" mass="19893">MVYDIKLLLHMINTSPEFKFARDVIRYVLTEYCPETHWNPSGIFVEYDFDSPCTPDVQDTIKTFLDDNFVELHASYDGKFPDKNISLQQHYEFCQNVASKIIMVIVPSEAKYAFLILCASLSLFTALSVVYGVNAAPITTHRLILRYFTSLQNREFITDTFWMELQTFCEL</sequence>
<dbReference type="EMBL" id="BMAV01026111">
    <property type="protein sequence ID" value="GFS47480.1"/>
    <property type="molecule type" value="Genomic_DNA"/>
</dbReference>
<gene>
    <name evidence="2" type="primary">AVEN_70228_1</name>
    <name evidence="2" type="ORF">TNIN_189631</name>
</gene>